<sequence>MLVIALILCTGCGRKLPPLPPGMPDPVELVSAGFEENEVVVKARCNVPGSTITLLGKPKGLCPSCTDDLMRKDEAFVEEAGTVHLRDTAPDASYMVYRIAFSKGTLVWMTDARVVRRR</sequence>
<reference evidence="1" key="1">
    <citation type="submission" date="2019-03" db="EMBL/GenBank/DDBJ databases">
        <authorList>
            <person name="Hao L."/>
        </authorList>
    </citation>
    <scope>NUCLEOTIDE SEQUENCE</scope>
</reference>
<proteinExistence type="predicted"/>
<protein>
    <submittedName>
        <fullName evidence="1">Uncharacterized protein</fullName>
    </submittedName>
</protein>
<name>A0A485LY72_9ZZZZ</name>
<evidence type="ECO:0000313" key="1">
    <source>
        <dbReference type="EMBL" id="VFU13753.1"/>
    </source>
</evidence>
<dbReference type="AlphaFoldDB" id="A0A485LY72"/>
<gene>
    <name evidence="1" type="ORF">SCFA_220009</name>
</gene>
<accession>A0A485LY72</accession>
<organism evidence="1">
    <name type="scientific">anaerobic digester metagenome</name>
    <dbReference type="NCBI Taxonomy" id="1263854"/>
    <lineage>
        <taxon>unclassified sequences</taxon>
        <taxon>metagenomes</taxon>
        <taxon>ecological metagenomes</taxon>
    </lineage>
</organism>
<dbReference type="EMBL" id="CAADRM010000084">
    <property type="protein sequence ID" value="VFU13753.1"/>
    <property type="molecule type" value="Genomic_DNA"/>
</dbReference>